<evidence type="ECO:0000313" key="6">
    <source>
        <dbReference type="EMBL" id="MBB5743014.1"/>
    </source>
</evidence>
<dbReference type="PANTHER" id="PTHR43649:SF31">
    <property type="entry name" value="SN-GLYCEROL-3-PHOSPHATE-BINDING PERIPLASMIC PROTEIN UGPB"/>
    <property type="match status" value="1"/>
</dbReference>
<comment type="caution">
    <text evidence="6">The sequence shown here is derived from an EMBL/GenBank/DDBJ whole genome shotgun (WGS) entry which is preliminary data.</text>
</comment>
<protein>
    <submittedName>
        <fullName evidence="6">Multiple sugar transport system substrate-binding protein</fullName>
    </submittedName>
</protein>
<dbReference type="GO" id="GO:0030313">
    <property type="term" value="C:cell envelope"/>
    <property type="evidence" value="ECO:0007669"/>
    <property type="project" value="UniProtKB-SubCell"/>
</dbReference>
<dbReference type="SUPFAM" id="SSF53850">
    <property type="entry name" value="Periplasmic binding protein-like II"/>
    <property type="match status" value="1"/>
</dbReference>
<feature type="signal peptide" evidence="5">
    <location>
        <begin position="1"/>
        <end position="33"/>
    </location>
</feature>
<evidence type="ECO:0000256" key="2">
    <source>
        <dbReference type="ARBA" id="ARBA00008520"/>
    </source>
</evidence>
<keyword evidence="3" id="KW-0813">Transport</keyword>
<evidence type="ECO:0000313" key="7">
    <source>
        <dbReference type="Proteomes" id="UP000517712"/>
    </source>
</evidence>
<dbReference type="CDD" id="cd13585">
    <property type="entry name" value="PBP2_TMBP_like"/>
    <property type="match status" value="1"/>
</dbReference>
<evidence type="ECO:0000256" key="4">
    <source>
        <dbReference type="ARBA" id="ARBA00022729"/>
    </source>
</evidence>
<dbReference type="PANTHER" id="PTHR43649">
    <property type="entry name" value="ARABINOSE-BINDING PROTEIN-RELATED"/>
    <property type="match status" value="1"/>
</dbReference>
<dbReference type="RefSeq" id="WP_184282701.1">
    <property type="nucleotide sequence ID" value="NZ_BAAAPG010000001.1"/>
</dbReference>
<dbReference type="Pfam" id="PF01547">
    <property type="entry name" value="SBP_bac_1"/>
    <property type="match status" value="1"/>
</dbReference>
<keyword evidence="6" id="KW-0762">Sugar transport</keyword>
<feature type="chain" id="PRO_5038863920" evidence="5">
    <location>
        <begin position="34"/>
        <end position="436"/>
    </location>
</feature>
<name>A0A7W9CCE4_9MICO</name>
<gene>
    <name evidence="6" type="ORF">HD600_001511</name>
</gene>
<comment type="similarity">
    <text evidence="2">Belongs to the bacterial solute-binding protein 1 family.</text>
</comment>
<dbReference type="InterPro" id="IPR050490">
    <property type="entry name" value="Bact_solute-bd_prot1"/>
</dbReference>
<reference evidence="6 7" key="1">
    <citation type="submission" date="2020-08" db="EMBL/GenBank/DDBJ databases">
        <title>Sequencing the genomes of 1000 actinobacteria strains.</title>
        <authorList>
            <person name="Klenk H.-P."/>
        </authorList>
    </citation>
    <scope>NUCLEOTIDE SEQUENCE [LARGE SCALE GENOMIC DNA]</scope>
    <source>
        <strain evidence="6 7">DSM 24823</strain>
    </source>
</reference>
<dbReference type="EMBL" id="JACHMU010000001">
    <property type="protein sequence ID" value="MBB5743014.1"/>
    <property type="molecule type" value="Genomic_DNA"/>
</dbReference>
<sequence>MRKSRFAGRMFGALALTSAVALTAAACSGGGGAGPSTPAEYAAPDSDLTATITYGLWDQNQVPAIEESIEAFNELYPNITVNLSVTPFSEYWTKLQTQASSDTLPDLFWMNGPNIQLYALNDKIEPITGAVDAGDIDPSKYPESLVDLYTVGDTSYGVPKDFDTIGVWVNKELFERAGVELPAADWTWDDFQATATEISTKLAGEGSYGGAGGMDGQTTYYNTILQAGGEVIEGDSSGYNTPEAQAGIQFWTDLIASGGSPTMSQLTDTSADQWFTSGKLAMYWGGSWFRSALTDVPFADSVDALPLPQGEEQATVIHGVANVVAASSENKQAAQALQVFLAGEEAQLAQGEFGSIMPAYEGTQEAFVASMPQANLQVFVDAVDYSRPLPVSANTAAWNALESELLPQAFSGERPVAEVTAELAEQMDAALAEEPR</sequence>
<dbReference type="InterPro" id="IPR006059">
    <property type="entry name" value="SBP"/>
</dbReference>
<proteinExistence type="inferred from homology"/>
<organism evidence="6 7">
    <name type="scientific">Microbacterium ginsengiterrae</name>
    <dbReference type="NCBI Taxonomy" id="546115"/>
    <lineage>
        <taxon>Bacteria</taxon>
        <taxon>Bacillati</taxon>
        <taxon>Actinomycetota</taxon>
        <taxon>Actinomycetes</taxon>
        <taxon>Micrococcales</taxon>
        <taxon>Microbacteriaceae</taxon>
        <taxon>Microbacterium</taxon>
    </lineage>
</organism>
<keyword evidence="7" id="KW-1185">Reference proteome</keyword>
<evidence type="ECO:0000256" key="5">
    <source>
        <dbReference type="SAM" id="SignalP"/>
    </source>
</evidence>
<keyword evidence="4 5" id="KW-0732">Signal</keyword>
<dbReference type="PROSITE" id="PS51257">
    <property type="entry name" value="PROKAR_LIPOPROTEIN"/>
    <property type="match status" value="1"/>
</dbReference>
<evidence type="ECO:0000256" key="1">
    <source>
        <dbReference type="ARBA" id="ARBA00004196"/>
    </source>
</evidence>
<dbReference type="AlphaFoldDB" id="A0A7W9CCE4"/>
<dbReference type="Proteomes" id="UP000517712">
    <property type="component" value="Unassembled WGS sequence"/>
</dbReference>
<evidence type="ECO:0000256" key="3">
    <source>
        <dbReference type="ARBA" id="ARBA00022448"/>
    </source>
</evidence>
<dbReference type="Gene3D" id="3.40.190.10">
    <property type="entry name" value="Periplasmic binding protein-like II"/>
    <property type="match status" value="1"/>
</dbReference>
<accession>A0A7W9CCE4</accession>
<comment type="subcellular location">
    <subcellularLocation>
        <location evidence="1">Cell envelope</location>
    </subcellularLocation>
</comment>